<sequence>METELKLLIAPEHAAALLQHPLLARYAIAAPRAKQQLSVYFDTPAFDISRRRAGLRVRQIGERFVQTLKAGGGVSGGLHQRNEWESPVDAMQPDMDALQALMQDDLKHGMPALKAIFAPAVADHIAPIFSTRIERTLWDLELADANRQQISEIEFVLDRGAVEHRDLQDPISEIELELKSGNPCALFDLALQLLDDIPLQIGNRSKAERGYALLAAPAPKQRKVVKARPLSLSGKMNVEQAFLAVIGNCLDQIQGNDISAGAHELANIEGGAVETLHQLRVGLRRLRSAFTLFQRVIALPDDLHQGFGRLAQQIGAARDWDVLSHTTLPQIAATADATDISALTAAAAARAGQMHEAAAAAMRSSDYTRLMLRFGRWLAGSEWRSGMPPHALRNLTRPLSRFAGQQLEHDRKRMQKRGKAMLQAEQAATNDGDNSAASARHRTRIAAKKLRYDTEFFSALYAGSKSRPYLKTLSTLQQELGTLNDLAVAGELLAELTESAEHARLASEVAFVRGYITGMARSDGQARRAAQRHWTQWKTRARPWRK</sequence>
<dbReference type="SMART" id="SM01118">
    <property type="entry name" value="CYTH"/>
    <property type="match status" value="1"/>
</dbReference>
<evidence type="ECO:0000313" key="4">
    <source>
        <dbReference type="Proteomes" id="UP001629246"/>
    </source>
</evidence>
<dbReference type="RefSeq" id="WP_408159512.1">
    <property type="nucleotide sequence ID" value="NZ_JAQQFM010000008.1"/>
</dbReference>
<evidence type="ECO:0000313" key="3">
    <source>
        <dbReference type="EMBL" id="MFL9926304.1"/>
    </source>
</evidence>
<accession>A0ABW9ACV9</accession>
<reference evidence="3 4" key="1">
    <citation type="journal article" date="2024" name="Chem. Sci.">
        <title>Discovery of megapolipeptins by genome mining of a Burkholderiales bacteria collection.</title>
        <authorList>
            <person name="Paulo B.S."/>
            <person name="Recchia M.J.J."/>
            <person name="Lee S."/>
            <person name="Fergusson C.H."/>
            <person name="Romanowski S.B."/>
            <person name="Hernandez A."/>
            <person name="Krull N."/>
            <person name="Liu D.Y."/>
            <person name="Cavanagh H."/>
            <person name="Bos A."/>
            <person name="Gray C.A."/>
            <person name="Murphy B.T."/>
            <person name="Linington R.G."/>
            <person name="Eustaquio A.S."/>
        </authorList>
    </citation>
    <scope>NUCLEOTIDE SEQUENCE [LARGE SCALE GENOMIC DNA]</scope>
    <source>
        <strain evidence="3 4">RL21-008-BIB-A</strain>
    </source>
</reference>
<dbReference type="PROSITE" id="PS51708">
    <property type="entry name" value="CHAD"/>
    <property type="match status" value="1"/>
</dbReference>
<dbReference type="InterPro" id="IPR039013">
    <property type="entry name" value="YgiF"/>
</dbReference>
<gene>
    <name evidence="3" type="ORF">PQR62_18660</name>
</gene>
<protein>
    <submittedName>
        <fullName evidence="3">CHAD domain-containing protein</fullName>
    </submittedName>
</protein>
<dbReference type="CDD" id="cd07756">
    <property type="entry name" value="CYTH-like_Pase_CHAD"/>
    <property type="match status" value="1"/>
</dbReference>
<dbReference type="EMBL" id="JAQQFM010000008">
    <property type="protein sequence ID" value="MFL9926304.1"/>
    <property type="molecule type" value="Genomic_DNA"/>
</dbReference>
<dbReference type="Pfam" id="PF05235">
    <property type="entry name" value="CHAD"/>
    <property type="match status" value="1"/>
</dbReference>
<organism evidence="3 4">
    <name type="scientific">Herbaspirillum lusitanum</name>
    <dbReference type="NCBI Taxonomy" id="213312"/>
    <lineage>
        <taxon>Bacteria</taxon>
        <taxon>Pseudomonadati</taxon>
        <taxon>Pseudomonadota</taxon>
        <taxon>Betaproteobacteria</taxon>
        <taxon>Burkholderiales</taxon>
        <taxon>Oxalobacteraceae</taxon>
        <taxon>Herbaspirillum</taxon>
    </lineage>
</organism>
<dbReference type="InterPro" id="IPR023577">
    <property type="entry name" value="CYTH_domain"/>
</dbReference>
<keyword evidence="4" id="KW-1185">Reference proteome</keyword>
<dbReference type="PANTHER" id="PTHR39569">
    <property type="entry name" value="INORGANIC TRIPHOSPHATASE"/>
    <property type="match status" value="1"/>
</dbReference>
<dbReference type="Gene3D" id="1.40.20.10">
    <property type="entry name" value="CHAD domain"/>
    <property type="match status" value="1"/>
</dbReference>
<dbReference type="Proteomes" id="UP001629246">
    <property type="component" value="Unassembled WGS sequence"/>
</dbReference>
<dbReference type="SUPFAM" id="SSF55154">
    <property type="entry name" value="CYTH-like phosphatases"/>
    <property type="match status" value="1"/>
</dbReference>
<dbReference type="SMART" id="SM00880">
    <property type="entry name" value="CHAD"/>
    <property type="match status" value="1"/>
</dbReference>
<dbReference type="InterPro" id="IPR033469">
    <property type="entry name" value="CYTH-like_dom_sf"/>
</dbReference>
<dbReference type="InterPro" id="IPR038186">
    <property type="entry name" value="CHAD_dom_sf"/>
</dbReference>
<dbReference type="InterPro" id="IPR007899">
    <property type="entry name" value="CHAD_dom"/>
</dbReference>
<dbReference type="PROSITE" id="PS51707">
    <property type="entry name" value="CYTH"/>
    <property type="match status" value="1"/>
</dbReference>
<proteinExistence type="predicted"/>
<feature type="domain" description="CYTH" evidence="1">
    <location>
        <begin position="1"/>
        <end position="217"/>
    </location>
</feature>
<evidence type="ECO:0000259" key="1">
    <source>
        <dbReference type="PROSITE" id="PS51707"/>
    </source>
</evidence>
<name>A0ABW9ACV9_9BURK</name>
<dbReference type="Pfam" id="PF01928">
    <property type="entry name" value="CYTH"/>
    <property type="match status" value="1"/>
</dbReference>
<dbReference type="Gene3D" id="2.40.320.10">
    <property type="entry name" value="Hypothetical Protein Pfu-838710-001"/>
    <property type="match status" value="1"/>
</dbReference>
<comment type="caution">
    <text evidence="3">The sequence shown here is derived from an EMBL/GenBank/DDBJ whole genome shotgun (WGS) entry which is preliminary data.</text>
</comment>
<dbReference type="PANTHER" id="PTHR39569:SF1">
    <property type="entry name" value="INORGANIC TRIPHOSPHATASE"/>
    <property type="match status" value="1"/>
</dbReference>
<feature type="domain" description="CHAD" evidence="2">
    <location>
        <begin position="235"/>
        <end position="542"/>
    </location>
</feature>
<evidence type="ECO:0000259" key="2">
    <source>
        <dbReference type="PROSITE" id="PS51708"/>
    </source>
</evidence>